<evidence type="ECO:0000313" key="2">
    <source>
        <dbReference type="Proteomes" id="UP001060085"/>
    </source>
</evidence>
<comment type="caution">
    <text evidence="1">The sequence shown here is derived from an EMBL/GenBank/DDBJ whole genome shotgun (WGS) entry which is preliminary data.</text>
</comment>
<reference evidence="2" key="1">
    <citation type="journal article" date="2023" name="Nat. Plants">
        <title>Single-cell RNA sequencing provides a high-resolution roadmap for understanding the multicellular compartmentation of specialized metabolism.</title>
        <authorList>
            <person name="Sun S."/>
            <person name="Shen X."/>
            <person name="Li Y."/>
            <person name="Li Y."/>
            <person name="Wang S."/>
            <person name="Li R."/>
            <person name="Zhang H."/>
            <person name="Shen G."/>
            <person name="Guo B."/>
            <person name="Wei J."/>
            <person name="Xu J."/>
            <person name="St-Pierre B."/>
            <person name="Chen S."/>
            <person name="Sun C."/>
        </authorList>
    </citation>
    <scope>NUCLEOTIDE SEQUENCE [LARGE SCALE GENOMIC DNA]</scope>
</reference>
<gene>
    <name evidence="1" type="ORF">M9H77_02459</name>
</gene>
<accession>A0ACC0C8G4</accession>
<sequence length="174" mass="20066">MTQDEHEDVETFQGPVTRSIEKKIEEKTKGMITLFNKNFRDLIWNATEGENEDQRSTKTFLKSIIQIEKAKGTSLKELEDEKEGWNPTAGSRVHPTVHGRVMAREEKWNYAYRRQLDLVGQFVQNFKRSKIATVENMWIDLPICCVILPQNDQSLCLNSSSLSFNKPLNGVYLG</sequence>
<organism evidence="1 2">
    <name type="scientific">Catharanthus roseus</name>
    <name type="common">Madagascar periwinkle</name>
    <name type="synonym">Vinca rosea</name>
    <dbReference type="NCBI Taxonomy" id="4058"/>
    <lineage>
        <taxon>Eukaryota</taxon>
        <taxon>Viridiplantae</taxon>
        <taxon>Streptophyta</taxon>
        <taxon>Embryophyta</taxon>
        <taxon>Tracheophyta</taxon>
        <taxon>Spermatophyta</taxon>
        <taxon>Magnoliopsida</taxon>
        <taxon>eudicotyledons</taxon>
        <taxon>Gunneridae</taxon>
        <taxon>Pentapetalae</taxon>
        <taxon>asterids</taxon>
        <taxon>lamiids</taxon>
        <taxon>Gentianales</taxon>
        <taxon>Apocynaceae</taxon>
        <taxon>Rauvolfioideae</taxon>
        <taxon>Vinceae</taxon>
        <taxon>Catharanthinae</taxon>
        <taxon>Catharanthus</taxon>
    </lineage>
</organism>
<dbReference type="Proteomes" id="UP001060085">
    <property type="component" value="Linkage Group LG01"/>
</dbReference>
<proteinExistence type="predicted"/>
<dbReference type="EMBL" id="CM044701">
    <property type="protein sequence ID" value="KAI5681232.1"/>
    <property type="molecule type" value="Genomic_DNA"/>
</dbReference>
<name>A0ACC0C8G4_CATRO</name>
<keyword evidence="2" id="KW-1185">Reference proteome</keyword>
<evidence type="ECO:0000313" key="1">
    <source>
        <dbReference type="EMBL" id="KAI5681232.1"/>
    </source>
</evidence>
<protein>
    <submittedName>
        <fullName evidence="1">Uncharacterized protein</fullName>
    </submittedName>
</protein>